<protein>
    <submittedName>
        <fullName evidence="3">Uncharacterized protein</fullName>
    </submittedName>
</protein>
<feature type="coiled-coil region" evidence="1">
    <location>
        <begin position="209"/>
        <end position="257"/>
    </location>
</feature>
<evidence type="ECO:0000313" key="3">
    <source>
        <dbReference type="EMBL" id="KAK3381896.1"/>
    </source>
</evidence>
<feature type="region of interest" description="Disordered" evidence="2">
    <location>
        <begin position="50"/>
        <end position="105"/>
    </location>
</feature>
<evidence type="ECO:0000256" key="1">
    <source>
        <dbReference type="SAM" id="Coils"/>
    </source>
</evidence>
<comment type="caution">
    <text evidence="3">The sequence shown here is derived from an EMBL/GenBank/DDBJ whole genome shotgun (WGS) entry which is preliminary data.</text>
</comment>
<feature type="compositionally biased region" description="Basic and acidic residues" evidence="2">
    <location>
        <begin position="262"/>
        <end position="288"/>
    </location>
</feature>
<feature type="compositionally biased region" description="Acidic residues" evidence="2">
    <location>
        <begin position="126"/>
        <end position="135"/>
    </location>
</feature>
<organism evidence="3 4">
    <name type="scientific">Podospora didyma</name>
    <dbReference type="NCBI Taxonomy" id="330526"/>
    <lineage>
        <taxon>Eukaryota</taxon>
        <taxon>Fungi</taxon>
        <taxon>Dikarya</taxon>
        <taxon>Ascomycota</taxon>
        <taxon>Pezizomycotina</taxon>
        <taxon>Sordariomycetes</taxon>
        <taxon>Sordariomycetidae</taxon>
        <taxon>Sordariales</taxon>
        <taxon>Podosporaceae</taxon>
        <taxon>Podospora</taxon>
    </lineage>
</organism>
<reference evidence="3" key="2">
    <citation type="submission" date="2023-06" db="EMBL/GenBank/DDBJ databases">
        <authorList>
            <consortium name="Lawrence Berkeley National Laboratory"/>
            <person name="Haridas S."/>
            <person name="Hensen N."/>
            <person name="Bonometti L."/>
            <person name="Westerberg I."/>
            <person name="Brannstrom I.O."/>
            <person name="Guillou S."/>
            <person name="Cros-Aarteil S."/>
            <person name="Calhoun S."/>
            <person name="Kuo A."/>
            <person name="Mondo S."/>
            <person name="Pangilinan J."/>
            <person name="Riley R."/>
            <person name="LaButti K."/>
            <person name="Andreopoulos B."/>
            <person name="Lipzen A."/>
            <person name="Chen C."/>
            <person name="Yanf M."/>
            <person name="Daum C."/>
            <person name="Ng V."/>
            <person name="Clum A."/>
            <person name="Steindorff A."/>
            <person name="Ohm R."/>
            <person name="Martin F."/>
            <person name="Silar P."/>
            <person name="Natvig D."/>
            <person name="Lalanne C."/>
            <person name="Gautier V."/>
            <person name="Ament-velasquez S.L."/>
            <person name="Kruys A."/>
            <person name="Hutchinson M.I."/>
            <person name="Powell A.J."/>
            <person name="Barry K."/>
            <person name="Miller A.N."/>
            <person name="Grigoriev I.V."/>
            <person name="Debuchy R."/>
            <person name="Gladieux P."/>
            <person name="Thoren M.H."/>
            <person name="Johannesson H."/>
        </authorList>
    </citation>
    <scope>NUCLEOTIDE SEQUENCE</scope>
    <source>
        <strain evidence="3">CBS 232.78</strain>
    </source>
</reference>
<dbReference type="Proteomes" id="UP001285441">
    <property type="component" value="Unassembled WGS sequence"/>
</dbReference>
<feature type="compositionally biased region" description="Polar residues" evidence="2">
    <location>
        <begin position="50"/>
        <end position="88"/>
    </location>
</feature>
<feature type="region of interest" description="Disordered" evidence="2">
    <location>
        <begin position="119"/>
        <end position="147"/>
    </location>
</feature>
<gene>
    <name evidence="3" type="ORF">B0H63DRAFT_524576</name>
</gene>
<proteinExistence type="predicted"/>
<sequence length="306" mass="34073">MALVRLIPYQVTDDDQSSSEHSSSRILPQDSDSGGRRHYPWVSEWLSRSTTIHPSNKPSSLSNGDMASNNPQRLQTDKPTGCPSTLYSTHRRRNGKAPADQDDIDAADLEYDDLSYKFDSPKVEEENNNNDEEDQDSSKDEDSYFSAASHASACDTMSTLIDRLNEATKNSNAAEILHAYDLGVLATLQSMTAYWAGRSDARHVSNVEKRIFRREAQRLDELLGDAEKQSAASYTLLAKKLDEKHDLLNQLTAAERDVFGGDRVDHLRRQEENEKADDASEKDYDGDSKGGSYVNPAETLGFDGSL</sequence>
<evidence type="ECO:0000313" key="4">
    <source>
        <dbReference type="Proteomes" id="UP001285441"/>
    </source>
</evidence>
<feature type="region of interest" description="Disordered" evidence="2">
    <location>
        <begin position="1"/>
        <end position="38"/>
    </location>
</feature>
<name>A0AAE0NI28_9PEZI</name>
<feature type="region of interest" description="Disordered" evidence="2">
    <location>
        <begin position="262"/>
        <end position="306"/>
    </location>
</feature>
<dbReference type="AlphaFoldDB" id="A0AAE0NI28"/>
<reference evidence="3" key="1">
    <citation type="journal article" date="2023" name="Mol. Phylogenet. Evol.">
        <title>Genome-scale phylogeny and comparative genomics of the fungal order Sordariales.</title>
        <authorList>
            <person name="Hensen N."/>
            <person name="Bonometti L."/>
            <person name="Westerberg I."/>
            <person name="Brannstrom I.O."/>
            <person name="Guillou S."/>
            <person name="Cros-Aarteil S."/>
            <person name="Calhoun S."/>
            <person name="Haridas S."/>
            <person name="Kuo A."/>
            <person name="Mondo S."/>
            <person name="Pangilinan J."/>
            <person name="Riley R."/>
            <person name="LaButti K."/>
            <person name="Andreopoulos B."/>
            <person name="Lipzen A."/>
            <person name="Chen C."/>
            <person name="Yan M."/>
            <person name="Daum C."/>
            <person name="Ng V."/>
            <person name="Clum A."/>
            <person name="Steindorff A."/>
            <person name="Ohm R.A."/>
            <person name="Martin F."/>
            <person name="Silar P."/>
            <person name="Natvig D.O."/>
            <person name="Lalanne C."/>
            <person name="Gautier V."/>
            <person name="Ament-Velasquez S.L."/>
            <person name="Kruys A."/>
            <person name="Hutchinson M.I."/>
            <person name="Powell A.J."/>
            <person name="Barry K."/>
            <person name="Miller A.N."/>
            <person name="Grigoriev I.V."/>
            <person name="Debuchy R."/>
            <person name="Gladieux P."/>
            <person name="Hiltunen Thoren M."/>
            <person name="Johannesson H."/>
        </authorList>
    </citation>
    <scope>NUCLEOTIDE SEQUENCE</scope>
    <source>
        <strain evidence="3">CBS 232.78</strain>
    </source>
</reference>
<dbReference type="EMBL" id="JAULSW010000005">
    <property type="protein sequence ID" value="KAK3381896.1"/>
    <property type="molecule type" value="Genomic_DNA"/>
</dbReference>
<keyword evidence="1" id="KW-0175">Coiled coil</keyword>
<accession>A0AAE0NI28</accession>
<keyword evidence="4" id="KW-1185">Reference proteome</keyword>
<evidence type="ECO:0000256" key="2">
    <source>
        <dbReference type="SAM" id="MobiDB-lite"/>
    </source>
</evidence>